<reference evidence="2" key="1">
    <citation type="submission" date="2015-04" db="UniProtKB">
        <authorList>
            <consortium name="EnsemblPlants"/>
        </authorList>
    </citation>
    <scope>IDENTIFICATION</scope>
</reference>
<dbReference type="Proteomes" id="UP000008021">
    <property type="component" value="Chromosome 1"/>
</dbReference>
<evidence type="ECO:0000313" key="2">
    <source>
        <dbReference type="EnsemblPlants" id="OMERI01G09190.1"/>
    </source>
</evidence>
<feature type="compositionally biased region" description="Basic and acidic residues" evidence="1">
    <location>
        <begin position="145"/>
        <end position="155"/>
    </location>
</feature>
<accession>A0A0E0BZW6</accession>
<evidence type="ECO:0000256" key="1">
    <source>
        <dbReference type="SAM" id="MobiDB-lite"/>
    </source>
</evidence>
<dbReference type="HOGENOM" id="CLU_1263279_0_0_1"/>
<feature type="region of interest" description="Disordered" evidence="1">
    <location>
        <begin position="95"/>
        <end position="166"/>
    </location>
</feature>
<reference evidence="2" key="2">
    <citation type="submission" date="2018-05" db="EMBL/GenBank/DDBJ databases">
        <title>OmerRS3 (Oryza meridionalis Reference Sequence Version 3).</title>
        <authorList>
            <person name="Zhang J."/>
            <person name="Kudrna D."/>
            <person name="Lee S."/>
            <person name="Talag J."/>
            <person name="Welchert J."/>
            <person name="Wing R.A."/>
        </authorList>
    </citation>
    <scope>NUCLEOTIDE SEQUENCE [LARGE SCALE GENOMIC DNA]</scope>
    <source>
        <strain evidence="2">cv. OR44</strain>
    </source>
</reference>
<name>A0A0E0BZW6_9ORYZ</name>
<evidence type="ECO:0000313" key="3">
    <source>
        <dbReference type="Proteomes" id="UP000008021"/>
    </source>
</evidence>
<proteinExistence type="predicted"/>
<dbReference type="PANTHER" id="PTHR37218:SF2">
    <property type="entry name" value="COILED-COIL PROTEIN"/>
    <property type="match status" value="1"/>
</dbReference>
<protein>
    <submittedName>
        <fullName evidence="2">Uncharacterized protein</fullName>
    </submittedName>
</protein>
<dbReference type="AlphaFoldDB" id="A0A0E0BZW6"/>
<dbReference type="Gramene" id="OMERI01G09190.1">
    <property type="protein sequence ID" value="OMERI01G09190.1"/>
    <property type="gene ID" value="OMERI01G09190"/>
</dbReference>
<dbReference type="STRING" id="40149.A0A0E0BZW6"/>
<dbReference type="PANTHER" id="PTHR37218">
    <property type="entry name" value="COILED-COIL PROTEIN"/>
    <property type="match status" value="1"/>
</dbReference>
<dbReference type="EnsemblPlants" id="OMERI01G09190.1">
    <property type="protein sequence ID" value="OMERI01G09190.1"/>
    <property type="gene ID" value="OMERI01G09190"/>
</dbReference>
<keyword evidence="3" id="KW-1185">Reference proteome</keyword>
<sequence length="219" mass="23056">MSGCHVVSLPSSSFLFSSLFLGKPAGTWEEAAGGRRVRRGGGGGRHEGGGGGGRGDAGEGAEAEGEELPWLPPPPKQRELDALPSKLRRLIAIQEKHKGGEKGAVAGDSSGKQGESDGAKNKARKDKALRKKTKKQNLEPAADSKAAEISDKDGPIGDENASVDESKTKRKRLWIFVSNFIGVGALSSFLQGGSGAVRRTHLGFTSWASRWQPRAASND</sequence>
<organism evidence="2">
    <name type="scientific">Oryza meridionalis</name>
    <dbReference type="NCBI Taxonomy" id="40149"/>
    <lineage>
        <taxon>Eukaryota</taxon>
        <taxon>Viridiplantae</taxon>
        <taxon>Streptophyta</taxon>
        <taxon>Embryophyta</taxon>
        <taxon>Tracheophyta</taxon>
        <taxon>Spermatophyta</taxon>
        <taxon>Magnoliopsida</taxon>
        <taxon>Liliopsida</taxon>
        <taxon>Poales</taxon>
        <taxon>Poaceae</taxon>
        <taxon>BOP clade</taxon>
        <taxon>Oryzoideae</taxon>
        <taxon>Oryzeae</taxon>
        <taxon>Oryzinae</taxon>
        <taxon>Oryza</taxon>
    </lineage>
</organism>
<feature type="region of interest" description="Disordered" evidence="1">
    <location>
        <begin position="27"/>
        <end position="79"/>
    </location>
</feature>
<feature type="compositionally biased region" description="Basic residues" evidence="1">
    <location>
        <begin position="121"/>
        <end position="135"/>
    </location>
</feature>